<dbReference type="InterPro" id="IPR037138">
    <property type="entry name" value="His_deacetylse_dom_sf"/>
</dbReference>
<dbReference type="GO" id="GO:0005634">
    <property type="term" value="C:nucleus"/>
    <property type="evidence" value="ECO:0007669"/>
    <property type="project" value="TreeGrafter"/>
</dbReference>
<name>A0A1B7THA3_9ASCO</name>
<feature type="compositionally biased region" description="Polar residues" evidence="1">
    <location>
        <begin position="868"/>
        <end position="877"/>
    </location>
</feature>
<dbReference type="EMBL" id="LXPE01000005">
    <property type="protein sequence ID" value="OBA28137.1"/>
    <property type="molecule type" value="Genomic_DNA"/>
</dbReference>
<proteinExistence type="predicted"/>
<dbReference type="PANTHER" id="PTHR47558">
    <property type="entry name" value="HISTONE DEACETYLASE HOS3"/>
    <property type="match status" value="1"/>
</dbReference>
<comment type="caution">
    <text evidence="3">The sequence shown here is derived from an EMBL/GenBank/DDBJ whole genome shotgun (WGS) entry which is preliminary data.</text>
</comment>
<feature type="compositionally biased region" description="Low complexity" evidence="1">
    <location>
        <begin position="680"/>
        <end position="701"/>
    </location>
</feature>
<feature type="region of interest" description="Disordered" evidence="1">
    <location>
        <begin position="773"/>
        <end position="877"/>
    </location>
</feature>
<feature type="domain" description="Histone deacetylase" evidence="2">
    <location>
        <begin position="139"/>
        <end position="307"/>
    </location>
</feature>
<dbReference type="InterPro" id="IPR023801">
    <property type="entry name" value="His_deacetylse_dom"/>
</dbReference>
<dbReference type="InterPro" id="IPR053244">
    <property type="entry name" value="HDAC_HD_type_1"/>
</dbReference>
<dbReference type="GO" id="GO:0004407">
    <property type="term" value="F:histone deacetylase activity"/>
    <property type="evidence" value="ECO:0007669"/>
    <property type="project" value="TreeGrafter"/>
</dbReference>
<evidence type="ECO:0000259" key="2">
    <source>
        <dbReference type="Pfam" id="PF00850"/>
    </source>
</evidence>
<organism evidence="3 4">
    <name type="scientific">Hanseniaspora valbyensis NRRL Y-1626</name>
    <dbReference type="NCBI Taxonomy" id="766949"/>
    <lineage>
        <taxon>Eukaryota</taxon>
        <taxon>Fungi</taxon>
        <taxon>Dikarya</taxon>
        <taxon>Ascomycota</taxon>
        <taxon>Saccharomycotina</taxon>
        <taxon>Saccharomycetes</taxon>
        <taxon>Saccharomycodales</taxon>
        <taxon>Saccharomycodaceae</taxon>
        <taxon>Hanseniaspora</taxon>
    </lineage>
</organism>
<dbReference type="GO" id="GO:0010468">
    <property type="term" value="P:regulation of gene expression"/>
    <property type="evidence" value="ECO:0007669"/>
    <property type="project" value="UniProtKB-ARBA"/>
</dbReference>
<dbReference type="AlphaFoldDB" id="A0A1B7THA3"/>
<accession>A0A1B7THA3</accession>
<feature type="compositionally biased region" description="Basic and acidic residues" evidence="1">
    <location>
        <begin position="357"/>
        <end position="367"/>
    </location>
</feature>
<dbReference type="Proteomes" id="UP000092321">
    <property type="component" value="Unassembled WGS sequence"/>
</dbReference>
<dbReference type="InterPro" id="IPR000286">
    <property type="entry name" value="HDACs"/>
</dbReference>
<feature type="region of interest" description="Disordered" evidence="1">
    <location>
        <begin position="680"/>
        <end position="704"/>
    </location>
</feature>
<feature type="compositionally biased region" description="Polar residues" evidence="1">
    <location>
        <begin position="797"/>
        <end position="830"/>
    </location>
</feature>
<keyword evidence="4" id="KW-1185">Reference proteome</keyword>
<protein>
    <submittedName>
        <fullName evidence="3">Arginase/deacetylase</fullName>
    </submittedName>
</protein>
<dbReference type="OrthoDB" id="5232919at2759"/>
<feature type="compositionally biased region" description="Low complexity" evidence="1">
    <location>
        <begin position="848"/>
        <end position="860"/>
    </location>
</feature>
<dbReference type="SUPFAM" id="SSF52768">
    <property type="entry name" value="Arginase/deacetylase"/>
    <property type="match status" value="1"/>
</dbReference>
<dbReference type="InterPro" id="IPR023696">
    <property type="entry name" value="Ureohydrolase_dom_sf"/>
</dbReference>
<sequence length="877" mass="99989">MGENYCVDTTSGQNKETLATPLIKYENEFIKFIQNNQHLHKLYKSEQDIRNDINNINDDPDSALKLHVVISNDSLYHKFRRNWTSKSFKKSIVERPERLLACCMGVAAAISMFPKLYKIVPVDAPYDIKLFQTVLEQVKNIEELNSTFQNSELLENRLNFIKEKLFSKSVTKIHDEIFLQNLVQICEDSVSKLSSGEVETSDSWNSGDMYLSLTSLDAIANSIQALEESTRLLYEPQLDKNNSTIANRTFTVVRPPGHHCHKDKPEGFCLLNNAMITAQMAADKYNVTHVAILDYDLHHADGTQDIIFKRGLEENKYIIGEVDSDSKIETGDNKSRKGNYSPMEERKTGSLFSTDTTKPETNKQANKEKKYDTGDYLLDNYGVNIASFSMHDINSYPVERGYAEHDSLAKASACVMAQNVNVWNIHLAKWQKYSQELIDKTSDPALKAEMVAKNQYEFMKLYDRKYRTLFAKADEFFREGKEKCIENNIEFKGLVIISSGFDANEYETSAMNRHGVNLPTSFYNYFTKDALNLAQYHTEGKIITLLEGGYDSKSITAGTFSALTGLQNQEWINEWGSSTVIKELVKGCKADWKPYKTKKNSNQIIKNWAESVIHLGRSMIFDFEYEFYSKVVSTTLPMYTGFKEFQAIKTNDLLIEQNPLLFDKNNSKLLDRLNRSETTRSLASSHSTRSLRSSTTASSSKSIERNKNIKDKLKANTILTIPFNEEEEEDEDDDEYVYNEELEKSFNKTIEDISVMDMSRQLETLDVSMADTTTGTNFSRRSERSKPSGNMFMSIRRGTSSTSEASNSGGNATTNVRRSQLRKQVNSIKFDTTPHDDDDGESLMDISINNKNNNINNNNNSGKENYLIRSTRSGRAY</sequence>
<dbReference type="PANTHER" id="PTHR47558:SF1">
    <property type="entry name" value="HISTONE DEACETYLASE HOS3"/>
    <property type="match status" value="1"/>
</dbReference>
<dbReference type="Pfam" id="PF00850">
    <property type="entry name" value="Hist_deacetyl"/>
    <property type="match status" value="1"/>
</dbReference>
<dbReference type="PRINTS" id="PR01270">
    <property type="entry name" value="HDASUPER"/>
</dbReference>
<evidence type="ECO:0000313" key="3">
    <source>
        <dbReference type="EMBL" id="OBA28137.1"/>
    </source>
</evidence>
<gene>
    <name evidence="3" type="ORF">HANVADRAFT_51846</name>
</gene>
<dbReference type="GO" id="GO:0010557">
    <property type="term" value="P:positive regulation of macromolecule biosynthetic process"/>
    <property type="evidence" value="ECO:0007669"/>
    <property type="project" value="UniProtKB-ARBA"/>
</dbReference>
<dbReference type="Gene3D" id="3.40.800.20">
    <property type="entry name" value="Histone deacetylase domain"/>
    <property type="match status" value="1"/>
</dbReference>
<evidence type="ECO:0000256" key="1">
    <source>
        <dbReference type="SAM" id="MobiDB-lite"/>
    </source>
</evidence>
<reference evidence="4" key="1">
    <citation type="journal article" date="2016" name="Proc. Natl. Acad. Sci. U.S.A.">
        <title>Comparative genomics of biotechnologically important yeasts.</title>
        <authorList>
            <person name="Riley R."/>
            <person name="Haridas S."/>
            <person name="Wolfe K.H."/>
            <person name="Lopes M.R."/>
            <person name="Hittinger C.T."/>
            <person name="Goeker M."/>
            <person name="Salamov A.A."/>
            <person name="Wisecaver J.H."/>
            <person name="Long T.M."/>
            <person name="Calvey C.H."/>
            <person name="Aerts A.L."/>
            <person name="Barry K.W."/>
            <person name="Choi C."/>
            <person name="Clum A."/>
            <person name="Coughlan A.Y."/>
            <person name="Deshpande S."/>
            <person name="Douglass A.P."/>
            <person name="Hanson S.J."/>
            <person name="Klenk H.-P."/>
            <person name="LaButti K.M."/>
            <person name="Lapidus A."/>
            <person name="Lindquist E.A."/>
            <person name="Lipzen A.M."/>
            <person name="Meier-Kolthoff J.P."/>
            <person name="Ohm R.A."/>
            <person name="Otillar R.P."/>
            <person name="Pangilinan J.L."/>
            <person name="Peng Y."/>
            <person name="Rokas A."/>
            <person name="Rosa C.A."/>
            <person name="Scheuner C."/>
            <person name="Sibirny A.A."/>
            <person name="Slot J.C."/>
            <person name="Stielow J.B."/>
            <person name="Sun H."/>
            <person name="Kurtzman C.P."/>
            <person name="Blackwell M."/>
            <person name="Grigoriev I.V."/>
            <person name="Jeffries T.W."/>
        </authorList>
    </citation>
    <scope>NUCLEOTIDE SEQUENCE [LARGE SCALE GENOMIC DNA]</scope>
    <source>
        <strain evidence="4">NRRL Y-1626</strain>
    </source>
</reference>
<evidence type="ECO:0000313" key="4">
    <source>
        <dbReference type="Proteomes" id="UP000092321"/>
    </source>
</evidence>
<feature type="region of interest" description="Disordered" evidence="1">
    <location>
        <begin position="327"/>
        <end position="367"/>
    </location>
</feature>